<dbReference type="PANTHER" id="PTHR43679">
    <property type="entry name" value="OCTANOYLTRANSFERASE LIPM-RELATED"/>
    <property type="match status" value="1"/>
</dbReference>
<evidence type="ECO:0000259" key="1">
    <source>
        <dbReference type="PROSITE" id="PS51733"/>
    </source>
</evidence>
<reference evidence="2" key="1">
    <citation type="submission" date="2023-12" db="EMBL/GenBank/DDBJ databases">
        <title>Fervidustalea candida gen. nov., sp. nov., a novel member of the family Paenibacillaceae isolated from a geothermal area.</title>
        <authorList>
            <person name="Li W.-J."/>
            <person name="Jiao J.-Y."/>
            <person name="Chen Y."/>
        </authorList>
    </citation>
    <scope>NUCLEOTIDE SEQUENCE</scope>
    <source>
        <strain evidence="2">SYSU GA230002</strain>
    </source>
</reference>
<dbReference type="PANTHER" id="PTHR43679:SF2">
    <property type="entry name" value="OCTANOYL-[GCVH]:PROTEIN N-OCTANOYLTRANSFERASE"/>
    <property type="match status" value="1"/>
</dbReference>
<dbReference type="Proteomes" id="UP001310386">
    <property type="component" value="Unassembled WGS sequence"/>
</dbReference>
<comment type="caution">
    <text evidence="2">The sequence shown here is derived from an EMBL/GenBank/DDBJ whole genome shotgun (WGS) entry which is preliminary data.</text>
</comment>
<evidence type="ECO:0000313" key="2">
    <source>
        <dbReference type="EMBL" id="MEB3102972.1"/>
    </source>
</evidence>
<dbReference type="Gene3D" id="3.30.390.50">
    <property type="entry name" value="CO dehydrogenase flavoprotein, C-terminal domain"/>
    <property type="match status" value="1"/>
</dbReference>
<name>A0ABU5ZKC7_9BACL</name>
<organism evidence="2 3">
    <name type="scientific">Ferviditalea candida</name>
    <dbReference type="NCBI Taxonomy" id="3108399"/>
    <lineage>
        <taxon>Bacteria</taxon>
        <taxon>Bacillati</taxon>
        <taxon>Bacillota</taxon>
        <taxon>Bacilli</taxon>
        <taxon>Bacillales</taxon>
        <taxon>Paenibacillaceae</taxon>
        <taxon>Ferviditalea</taxon>
    </lineage>
</organism>
<dbReference type="InterPro" id="IPR045864">
    <property type="entry name" value="aa-tRNA-synth_II/BPL/LPL"/>
</dbReference>
<gene>
    <name evidence="2" type="ORF">VF724_15045</name>
</gene>
<evidence type="ECO:0000313" key="3">
    <source>
        <dbReference type="Proteomes" id="UP001310386"/>
    </source>
</evidence>
<proteinExistence type="predicted"/>
<keyword evidence="2" id="KW-0436">Ligase</keyword>
<dbReference type="CDD" id="cd16443">
    <property type="entry name" value="LplA"/>
    <property type="match status" value="1"/>
</dbReference>
<keyword evidence="3" id="KW-1185">Reference proteome</keyword>
<dbReference type="InterPro" id="IPR050664">
    <property type="entry name" value="Octanoyltrans_LipM/LipL"/>
</dbReference>
<dbReference type="Gene3D" id="3.30.930.10">
    <property type="entry name" value="Bira Bifunctional Protein, Domain 2"/>
    <property type="match status" value="1"/>
</dbReference>
<feature type="domain" description="BPL/LPL catalytic" evidence="1">
    <location>
        <begin position="32"/>
        <end position="225"/>
    </location>
</feature>
<dbReference type="InterPro" id="IPR004143">
    <property type="entry name" value="BPL_LPL_catalytic"/>
</dbReference>
<sequence length="360" mass="40747">MAKIWRLLDPGPLQAWRQMALDAVVIRARSENRVPDTIRFMEFSPHTALVGYHQAIDLEIRRDVCEELGIEYNRRMTGGGAIYMDSRQLGWEICIGRDNPALATDPGQIYRQLSAVVIETLSQFGIQANFRPVNDVEVGGRKISGTGGTEWGEALIYQGTLLVDFDVETMLKVLRLPIQKLSDKEVSSFRQRTVTLHELLGEAPPMEQVKAAMVSALETVLQVKAEPENLTAEELKEWEEIQENYRQPDWIDRRKPPRSGHEMVSASFKAPGGMIKASLVVDPAAKRIRRAFLTGDFFVYPERAVMDLEAVLKEAPADLGRLYQLVQNHYAEGNRYFGVQVDDWINVFEQALNHSFSTSQ</sequence>
<dbReference type="GO" id="GO:0016874">
    <property type="term" value="F:ligase activity"/>
    <property type="evidence" value="ECO:0007669"/>
    <property type="project" value="UniProtKB-KW"/>
</dbReference>
<dbReference type="EMBL" id="JAYJLD010000025">
    <property type="protein sequence ID" value="MEB3102972.1"/>
    <property type="molecule type" value="Genomic_DNA"/>
</dbReference>
<dbReference type="RefSeq" id="WP_371755096.1">
    <property type="nucleotide sequence ID" value="NZ_JAYJLD010000025.1"/>
</dbReference>
<dbReference type="SUPFAM" id="SSF55681">
    <property type="entry name" value="Class II aaRS and biotin synthetases"/>
    <property type="match status" value="1"/>
</dbReference>
<protein>
    <submittedName>
        <fullName evidence="2">Lipoate--protein ligase family protein</fullName>
    </submittedName>
</protein>
<accession>A0ABU5ZKC7</accession>
<dbReference type="Pfam" id="PF21948">
    <property type="entry name" value="LplA-B_cat"/>
    <property type="match status" value="1"/>
</dbReference>
<dbReference type="PROSITE" id="PS51733">
    <property type="entry name" value="BPL_LPL_CATALYTIC"/>
    <property type="match status" value="1"/>
</dbReference>